<sequence>MTDSTVFLPPDRRPGRGGVFIPPLLIVPLIIYNLVAFLFMGGNPAGWAGTVMTIPMVSGIAWSLTSGDLMIIMGLVALCIEVIKSTNTGRSSVLEHIISTLVFIVFLVEFLLAGAAASSVFFILMLMALIDVVAGFTVSITSAGRDVTMG</sequence>
<organism evidence="2 3">
    <name type="scientific">Devosia enhydra</name>
    <dbReference type="NCBI Taxonomy" id="665118"/>
    <lineage>
        <taxon>Bacteria</taxon>
        <taxon>Pseudomonadati</taxon>
        <taxon>Pseudomonadota</taxon>
        <taxon>Alphaproteobacteria</taxon>
        <taxon>Hyphomicrobiales</taxon>
        <taxon>Devosiaceae</taxon>
        <taxon>Devosia</taxon>
    </lineage>
</organism>
<feature type="transmembrane region" description="Helical" evidence="1">
    <location>
        <begin position="20"/>
        <end position="40"/>
    </location>
</feature>
<proteinExistence type="predicted"/>
<keyword evidence="1" id="KW-0472">Membrane</keyword>
<reference evidence="2 3" key="1">
    <citation type="submission" date="2016-11" db="EMBL/GenBank/DDBJ databases">
        <authorList>
            <person name="Jaros S."/>
            <person name="Januszkiewicz K."/>
            <person name="Wedrychowicz H."/>
        </authorList>
    </citation>
    <scope>NUCLEOTIDE SEQUENCE [LARGE SCALE GENOMIC DNA]</scope>
    <source>
        <strain evidence="2 3">ATCC 23634</strain>
    </source>
</reference>
<dbReference type="AlphaFoldDB" id="A0A1K2I017"/>
<dbReference type="STRING" id="665118.SAMN02983003_2891"/>
<keyword evidence="1" id="KW-0812">Transmembrane</keyword>
<accession>A0A1K2I017</accession>
<protein>
    <submittedName>
        <fullName evidence="2">Uncharacterized protein</fullName>
    </submittedName>
</protein>
<feature type="transmembrane region" description="Helical" evidence="1">
    <location>
        <begin position="92"/>
        <end position="113"/>
    </location>
</feature>
<feature type="transmembrane region" description="Helical" evidence="1">
    <location>
        <begin position="119"/>
        <end position="140"/>
    </location>
</feature>
<dbReference type="Proteomes" id="UP000183447">
    <property type="component" value="Unassembled WGS sequence"/>
</dbReference>
<dbReference type="EMBL" id="FPKU01000002">
    <property type="protein sequence ID" value="SFZ85722.1"/>
    <property type="molecule type" value="Genomic_DNA"/>
</dbReference>
<keyword evidence="3" id="KW-1185">Reference proteome</keyword>
<evidence type="ECO:0000256" key="1">
    <source>
        <dbReference type="SAM" id="Phobius"/>
    </source>
</evidence>
<feature type="transmembrane region" description="Helical" evidence="1">
    <location>
        <begin position="60"/>
        <end position="80"/>
    </location>
</feature>
<name>A0A1K2I017_9HYPH</name>
<gene>
    <name evidence="2" type="ORF">SAMN02983003_2891</name>
</gene>
<keyword evidence="1" id="KW-1133">Transmembrane helix</keyword>
<evidence type="ECO:0000313" key="2">
    <source>
        <dbReference type="EMBL" id="SFZ85722.1"/>
    </source>
</evidence>
<evidence type="ECO:0000313" key="3">
    <source>
        <dbReference type="Proteomes" id="UP000183447"/>
    </source>
</evidence>